<organism evidence="2">
    <name type="scientific">uncultured Caudovirales phage</name>
    <dbReference type="NCBI Taxonomy" id="2100421"/>
    <lineage>
        <taxon>Viruses</taxon>
        <taxon>Duplodnaviria</taxon>
        <taxon>Heunggongvirae</taxon>
        <taxon>Uroviricota</taxon>
        <taxon>Caudoviricetes</taxon>
        <taxon>Peduoviridae</taxon>
        <taxon>Maltschvirus</taxon>
        <taxon>Maltschvirus maltsch</taxon>
    </lineage>
</organism>
<dbReference type="Gene3D" id="3.40.50.300">
    <property type="entry name" value="P-loop containing nucleotide triphosphate hydrolases"/>
    <property type="match status" value="1"/>
</dbReference>
<dbReference type="SUPFAM" id="SSF52540">
    <property type="entry name" value="P-loop containing nucleoside triphosphate hydrolases"/>
    <property type="match status" value="1"/>
</dbReference>
<feature type="non-terminal residue" evidence="2">
    <location>
        <position position="125"/>
    </location>
</feature>
<dbReference type="InterPro" id="IPR027417">
    <property type="entry name" value="P-loop_NTPase"/>
</dbReference>
<reference evidence="2" key="1">
    <citation type="submission" date="2020-05" db="EMBL/GenBank/DDBJ databases">
        <authorList>
            <person name="Chiriac C."/>
            <person name="Salcher M."/>
            <person name="Ghai R."/>
            <person name="Kavagutti S V."/>
        </authorList>
    </citation>
    <scope>NUCLEOTIDE SEQUENCE</scope>
</reference>
<protein>
    <submittedName>
        <fullName evidence="2">Phage terminase large subunit</fullName>
    </submittedName>
</protein>
<proteinExistence type="predicted"/>
<evidence type="ECO:0000313" key="2">
    <source>
        <dbReference type="EMBL" id="CAB5224388.1"/>
    </source>
</evidence>
<dbReference type="Pfam" id="PF04466">
    <property type="entry name" value="Terminase_3"/>
    <property type="match status" value="1"/>
</dbReference>
<evidence type="ECO:0000259" key="1">
    <source>
        <dbReference type="Pfam" id="PF04466"/>
    </source>
</evidence>
<gene>
    <name evidence="2" type="ORF">UFOVP387_68</name>
</gene>
<feature type="domain" description="Phage terminase large subunit N-terminal" evidence="1">
    <location>
        <begin position="17"/>
        <end position="125"/>
    </location>
</feature>
<dbReference type="EMBL" id="LR798326">
    <property type="protein sequence ID" value="CAB5224388.1"/>
    <property type="molecule type" value="Genomic_DNA"/>
</dbReference>
<name>A0A6J7XAP4_9CAUD</name>
<accession>A0A6J7XAP4</accession>
<dbReference type="InterPro" id="IPR035412">
    <property type="entry name" value="Terminase_L_N"/>
</dbReference>
<sequence>MGIAINQKYNLLGSDSRYFVITGGRGSGKSYSLNSFLLLLTYEAGHVILFTRYTLTSANVSIIPEFIDKIDTADLSNDFYITKDEIVNLKTGSKILFKGIKTSSGTQTASLKSLAGVTTWVLDEA</sequence>